<dbReference type="PATRIC" id="fig|1365251.3.peg.3202"/>
<keyword evidence="1" id="KW-0472">Membrane</keyword>
<sequence>MLYGFNTGGIVWFFLKVLRCDKSRVLSFEFLILFINFWSLWFFNVKLNICGFIWFFIFTSVVVFVY</sequence>
<organism evidence="2 3">
    <name type="scientific">Pseudoalteromonas luteoviolacea H33</name>
    <dbReference type="NCBI Taxonomy" id="1365251"/>
    <lineage>
        <taxon>Bacteria</taxon>
        <taxon>Pseudomonadati</taxon>
        <taxon>Pseudomonadota</taxon>
        <taxon>Gammaproteobacteria</taxon>
        <taxon>Alteromonadales</taxon>
        <taxon>Pseudoalteromonadaceae</taxon>
        <taxon>Pseudoalteromonas</taxon>
    </lineage>
</organism>
<gene>
    <name evidence="2" type="ORF">N476_19455</name>
</gene>
<proteinExistence type="predicted"/>
<keyword evidence="1" id="KW-1133">Transmembrane helix</keyword>
<accession>A0A167DWG6</accession>
<keyword evidence="1" id="KW-0812">Transmembrane</keyword>
<protein>
    <submittedName>
        <fullName evidence="2">Uncharacterized protein</fullName>
    </submittedName>
</protein>
<dbReference type="AlphaFoldDB" id="A0A167DWG6"/>
<feature type="transmembrane region" description="Helical" evidence="1">
    <location>
        <begin position="25"/>
        <end position="43"/>
    </location>
</feature>
<dbReference type="EMBL" id="AUXZ01000081">
    <property type="protein sequence ID" value="KZN49463.1"/>
    <property type="molecule type" value="Genomic_DNA"/>
</dbReference>
<reference evidence="2 3" key="1">
    <citation type="submission" date="2013-07" db="EMBL/GenBank/DDBJ databases">
        <title>Comparative Genomic and Metabolomic Analysis of Twelve Strains of Pseudoalteromonas luteoviolacea.</title>
        <authorList>
            <person name="Vynne N.G."/>
            <person name="Mansson M."/>
            <person name="Gram L."/>
        </authorList>
    </citation>
    <scope>NUCLEOTIDE SEQUENCE [LARGE SCALE GENOMIC DNA]</scope>
    <source>
        <strain evidence="2 3">H33</strain>
    </source>
</reference>
<evidence type="ECO:0000256" key="1">
    <source>
        <dbReference type="SAM" id="Phobius"/>
    </source>
</evidence>
<feature type="transmembrane region" description="Helical" evidence="1">
    <location>
        <begin position="49"/>
        <end position="65"/>
    </location>
</feature>
<evidence type="ECO:0000313" key="2">
    <source>
        <dbReference type="EMBL" id="KZN49463.1"/>
    </source>
</evidence>
<comment type="caution">
    <text evidence="2">The sequence shown here is derived from an EMBL/GenBank/DDBJ whole genome shotgun (WGS) entry which is preliminary data.</text>
</comment>
<evidence type="ECO:0000313" key="3">
    <source>
        <dbReference type="Proteomes" id="UP000076503"/>
    </source>
</evidence>
<dbReference type="Proteomes" id="UP000076503">
    <property type="component" value="Unassembled WGS sequence"/>
</dbReference>
<name>A0A167DWG6_9GAMM</name>